<proteinExistence type="predicted"/>
<reference evidence="2 3" key="1">
    <citation type="submission" date="2019-08" db="EMBL/GenBank/DDBJ databases">
        <title>Archaea genome.</title>
        <authorList>
            <person name="Kajale S."/>
            <person name="Shouche Y."/>
            <person name="Deshpande N."/>
            <person name="Sharma A."/>
        </authorList>
    </citation>
    <scope>NUCLEOTIDE SEQUENCE [LARGE SCALE GENOMIC DNA]</scope>
    <source>
        <strain evidence="2 3">ESP3B_9</strain>
    </source>
</reference>
<dbReference type="Gene3D" id="2.160.20.10">
    <property type="entry name" value="Single-stranded right-handed beta-helix, Pectin lyase-like"/>
    <property type="match status" value="1"/>
</dbReference>
<feature type="compositionally biased region" description="Gly residues" evidence="1">
    <location>
        <begin position="37"/>
        <end position="50"/>
    </location>
</feature>
<evidence type="ECO:0000313" key="2">
    <source>
        <dbReference type="EMBL" id="TYT63071.1"/>
    </source>
</evidence>
<dbReference type="SUPFAM" id="SSF51126">
    <property type="entry name" value="Pectin lyase-like"/>
    <property type="match status" value="1"/>
</dbReference>
<accession>A0A5D5AVC8</accession>
<dbReference type="Proteomes" id="UP000324104">
    <property type="component" value="Unassembled WGS sequence"/>
</dbReference>
<comment type="caution">
    <text evidence="2">The sequence shown here is derived from an EMBL/GenBank/DDBJ whole genome shotgun (WGS) entry which is preliminary data.</text>
</comment>
<dbReference type="RefSeq" id="WP_149080474.1">
    <property type="nucleotide sequence ID" value="NZ_VTAW01000004.1"/>
</dbReference>
<feature type="compositionally biased region" description="Acidic residues" evidence="1">
    <location>
        <begin position="51"/>
        <end position="69"/>
    </location>
</feature>
<organism evidence="2 3">
    <name type="scientific">Natrialba swarupiae</name>
    <dbReference type="NCBI Taxonomy" id="2448032"/>
    <lineage>
        <taxon>Archaea</taxon>
        <taxon>Methanobacteriati</taxon>
        <taxon>Methanobacteriota</taxon>
        <taxon>Stenosarchaea group</taxon>
        <taxon>Halobacteria</taxon>
        <taxon>Halobacteriales</taxon>
        <taxon>Natrialbaceae</taxon>
        <taxon>Natrialba</taxon>
    </lineage>
</organism>
<protein>
    <recommendedName>
        <fullName evidence="4">Right-handed parallel beta-helix repeat-containing protein</fullName>
    </recommendedName>
</protein>
<evidence type="ECO:0000256" key="1">
    <source>
        <dbReference type="SAM" id="MobiDB-lite"/>
    </source>
</evidence>
<keyword evidence="3" id="KW-1185">Reference proteome</keyword>
<feature type="region of interest" description="Disordered" evidence="1">
    <location>
        <begin position="34"/>
        <end position="74"/>
    </location>
</feature>
<dbReference type="InterPro" id="IPR012334">
    <property type="entry name" value="Pectin_lyas_fold"/>
</dbReference>
<dbReference type="AlphaFoldDB" id="A0A5D5AVC8"/>
<name>A0A5D5AVC8_9EURY</name>
<gene>
    <name evidence="2" type="ORF">FYC77_05360</name>
</gene>
<evidence type="ECO:0000313" key="3">
    <source>
        <dbReference type="Proteomes" id="UP000324104"/>
    </source>
</evidence>
<dbReference type="EMBL" id="VTAW01000004">
    <property type="protein sequence ID" value="TYT63071.1"/>
    <property type="molecule type" value="Genomic_DNA"/>
</dbReference>
<dbReference type="InterPro" id="IPR011050">
    <property type="entry name" value="Pectin_lyase_fold/virulence"/>
</dbReference>
<evidence type="ECO:0008006" key="4">
    <source>
        <dbReference type="Google" id="ProtNLM"/>
    </source>
</evidence>
<sequence length="462" mass="50255">MGELLETDGLRRRAFLLGSSGAVAGLAGCLSDRLDQGNGGGNGNGNGNGNGDDEAEDEAAETDETEPPEPDFVVGSSAEADYETLQDAYDSLDSGDVIGIESGKYTVQPDVEYADIEGEFLTKTYTYVGESDEDTVIEIVMPEARSFTVRGTLHFLLGDGPPGFWNATLEIPDEIEYSRLVAYDEYDEDVEDEYEDETREAYEESVMDLNYCTVNGSLGGPTSAHESVFNDELVHELSASECRFYDVVRGPSINAQDCRFYNDLRSNSGWVVDSTIEGTVGLNNVLLRDCEVSQGINVTGSGDVESCVVDSKPDSNLAIDIRSEYSATVTECEINGSVRSNEDGAFIDRFELNRFESSSSYIIDGAPATEIFLNVFEGGDVRITTDTGDLNSFPAEELTLYDPERQLGNYYAEWGGVDEADEGVLETRTLPGEDGAMDRFPLANDDIEAYAADAAEEEEDDD</sequence>